<evidence type="ECO:0000256" key="1">
    <source>
        <dbReference type="ARBA" id="ARBA00004429"/>
    </source>
</evidence>
<evidence type="ECO:0000256" key="7">
    <source>
        <dbReference type="ARBA" id="ARBA00023136"/>
    </source>
</evidence>
<feature type="transmembrane region" description="Helical" evidence="9">
    <location>
        <begin position="46"/>
        <end position="68"/>
    </location>
</feature>
<feature type="transmembrane region" description="Helical" evidence="9">
    <location>
        <begin position="171"/>
        <end position="192"/>
    </location>
</feature>
<feature type="transmembrane region" description="Helical" evidence="9">
    <location>
        <begin position="117"/>
        <end position="138"/>
    </location>
</feature>
<evidence type="ECO:0000256" key="8">
    <source>
        <dbReference type="RuleBase" id="RU369079"/>
    </source>
</evidence>
<feature type="transmembrane region" description="Helical" evidence="9">
    <location>
        <begin position="637"/>
        <end position="658"/>
    </location>
</feature>
<evidence type="ECO:0000256" key="2">
    <source>
        <dbReference type="ARBA" id="ARBA00022448"/>
    </source>
</evidence>
<feature type="transmembrane region" description="Helical" evidence="9">
    <location>
        <begin position="408"/>
        <end position="428"/>
    </location>
</feature>
<sequence>MSQDNLAAMTEVEIEAQLEALKHAHDEGSAGAQTSLDRRIISFGGVFSFLFAIATVVSLYEIVMRYFFNAPTIWVHETVIALVAVCYLYGGMQCLAADKHIRIGLIYFGTSGGTRRLLDFVNALLSLFFAVAIAYAAYTMVEKSWWTPQGDFRLERSGSAWNPITPALVKMGLFITAVVLSVQSLGHIWVAFKGTGHRHAAGEPASKFAIIGIAIIFTVLAIGGYFLFSEGRALGIQTGSLLLVGSIMVLILTGIPLAFVTGLIAILFTMAWFGTMGVPLVSSRIYSFVNEYVLVAIPMFVLMASLLDRSGMARDLYDAMRLVAGRLKGGVAIQTLVAAVFLASISGIIGGEIVLLGLIALPQMLRLGYNRALAIGTVCAGGSLGTMIPPSIVLIVYGLTASVSIGDLFLATVTPGLMLATFYIIYIYTRCTLDPSMGPSVPQEELDMPLAEKLSKMKGVILPVGVAFTVLGSIYGGVASVTEAAAMGVLGVFVSAWIRGEVSWELITTSLKQTLETCGMIIWIGLGAAALVGVYNLMGGNRFIESTILNSGASPMVIVLIMMGILIVLGLFMDWIGIALLTMPIFVPIIVKLGMDPVWFGILFAMNMQVSYLSPPFGPAAFYLKSVAPQDISLSEIFRALLPFIAIQLFALTLVLFFPEIALWLPEWVKGD</sequence>
<dbReference type="EMBL" id="PVTP01000019">
    <property type="protein sequence ID" value="PRY74339.1"/>
    <property type="molecule type" value="Genomic_DNA"/>
</dbReference>
<evidence type="ECO:0000259" key="11">
    <source>
        <dbReference type="Pfam" id="PF06808"/>
    </source>
</evidence>
<feature type="transmembrane region" description="Helical" evidence="9">
    <location>
        <begin position="520"/>
        <end position="538"/>
    </location>
</feature>
<evidence type="ECO:0000256" key="5">
    <source>
        <dbReference type="ARBA" id="ARBA00022692"/>
    </source>
</evidence>
<evidence type="ECO:0000256" key="9">
    <source>
        <dbReference type="SAM" id="Phobius"/>
    </source>
</evidence>
<keyword evidence="6 9" id="KW-1133">Transmembrane helix</keyword>
<protein>
    <submittedName>
        <fullName evidence="12">Tripartite ATP-independent transporter DctM subunit</fullName>
    </submittedName>
</protein>
<feature type="domain" description="TRAP C4-dicarboxylate transport system permease DctM subunit" evidence="11">
    <location>
        <begin position="244"/>
        <end position="661"/>
    </location>
</feature>
<dbReference type="GO" id="GO:0022857">
    <property type="term" value="F:transmembrane transporter activity"/>
    <property type="evidence" value="ECO:0007669"/>
    <property type="project" value="UniProtKB-UniRule"/>
</dbReference>
<proteinExistence type="predicted"/>
<dbReference type="AlphaFoldDB" id="A0A2T0VTB0"/>
<feature type="transmembrane region" description="Helical" evidence="9">
    <location>
        <begin position="558"/>
        <end position="591"/>
    </location>
</feature>
<dbReference type="InterPro" id="IPR004681">
    <property type="entry name" value="TRAP_DctM"/>
</dbReference>
<accession>A0A2T0VTB0</accession>
<evidence type="ECO:0000313" key="12">
    <source>
        <dbReference type="EMBL" id="PRY74339.1"/>
    </source>
</evidence>
<dbReference type="PANTHER" id="PTHR33362">
    <property type="entry name" value="SIALIC ACID TRAP TRANSPORTER PERMEASE PROTEIN SIAT-RELATED"/>
    <property type="match status" value="1"/>
</dbReference>
<feature type="transmembrane region" description="Helical" evidence="9">
    <location>
        <begin position="460"/>
        <end position="478"/>
    </location>
</feature>
<keyword evidence="4 8" id="KW-0997">Cell inner membrane</keyword>
<keyword evidence="13" id="KW-1185">Reference proteome</keyword>
<feature type="transmembrane region" description="Helical" evidence="9">
    <location>
        <begin position="208"/>
        <end position="228"/>
    </location>
</feature>
<comment type="subcellular location">
    <subcellularLocation>
        <location evidence="1 8">Cell inner membrane</location>
        <topology evidence="1 8">Multi-pass membrane protein</topology>
    </subcellularLocation>
</comment>
<keyword evidence="2 8" id="KW-0813">Transport</keyword>
<feature type="transmembrane region" description="Helical" evidence="9">
    <location>
        <begin position="598"/>
        <end position="617"/>
    </location>
</feature>
<dbReference type="Pfam" id="PF04290">
    <property type="entry name" value="DctQ"/>
    <property type="match status" value="1"/>
</dbReference>
<feature type="domain" description="Tripartite ATP-independent periplasmic transporters DctQ component" evidence="10">
    <location>
        <begin position="55"/>
        <end position="188"/>
    </location>
</feature>
<organism evidence="12 13">
    <name type="scientific">Yoonia maritima</name>
    <dbReference type="NCBI Taxonomy" id="1435347"/>
    <lineage>
        <taxon>Bacteria</taxon>
        <taxon>Pseudomonadati</taxon>
        <taxon>Pseudomonadota</taxon>
        <taxon>Alphaproteobacteria</taxon>
        <taxon>Rhodobacterales</taxon>
        <taxon>Paracoccaceae</taxon>
        <taxon>Yoonia</taxon>
    </lineage>
</organism>
<dbReference type="Proteomes" id="UP000238007">
    <property type="component" value="Unassembled WGS sequence"/>
</dbReference>
<reference evidence="12 13" key="1">
    <citation type="submission" date="2018-03" db="EMBL/GenBank/DDBJ databases">
        <title>Genomic Encyclopedia of Archaeal and Bacterial Type Strains, Phase II (KMG-II): from individual species to whole genera.</title>
        <authorList>
            <person name="Goeker M."/>
        </authorList>
    </citation>
    <scope>NUCLEOTIDE SEQUENCE [LARGE SCALE GENOMIC DNA]</scope>
    <source>
        <strain evidence="12 13">DSM 101533</strain>
    </source>
</reference>
<dbReference type="NCBIfam" id="TIGR00786">
    <property type="entry name" value="dctM"/>
    <property type="match status" value="1"/>
</dbReference>
<feature type="transmembrane region" description="Helical" evidence="9">
    <location>
        <begin position="373"/>
        <end position="396"/>
    </location>
</feature>
<keyword evidence="7 9" id="KW-0472">Membrane</keyword>
<gene>
    <name evidence="12" type="ORF">CLV80_11912</name>
</gene>
<name>A0A2T0VTB0_9RHOB</name>
<comment type="caution">
    <text evidence="12">The sequence shown here is derived from an EMBL/GenBank/DDBJ whole genome shotgun (WGS) entry which is preliminary data.</text>
</comment>
<dbReference type="GO" id="GO:0005886">
    <property type="term" value="C:plasma membrane"/>
    <property type="evidence" value="ECO:0007669"/>
    <property type="project" value="UniProtKB-SubCell"/>
</dbReference>
<evidence type="ECO:0000256" key="6">
    <source>
        <dbReference type="ARBA" id="ARBA00022989"/>
    </source>
</evidence>
<dbReference type="InterPro" id="IPR055348">
    <property type="entry name" value="DctQ"/>
</dbReference>
<evidence type="ECO:0000313" key="13">
    <source>
        <dbReference type="Proteomes" id="UP000238007"/>
    </source>
</evidence>
<evidence type="ECO:0000256" key="3">
    <source>
        <dbReference type="ARBA" id="ARBA00022475"/>
    </source>
</evidence>
<keyword evidence="5 9" id="KW-0812">Transmembrane</keyword>
<evidence type="ECO:0000259" key="10">
    <source>
        <dbReference type="Pfam" id="PF04290"/>
    </source>
</evidence>
<comment type="function">
    <text evidence="8">Part of the tripartite ATP-independent periplasmic (TRAP) transport system.</text>
</comment>
<dbReference type="Pfam" id="PF06808">
    <property type="entry name" value="DctM"/>
    <property type="match status" value="1"/>
</dbReference>
<feature type="transmembrane region" description="Helical" evidence="9">
    <location>
        <begin position="336"/>
        <end position="361"/>
    </location>
</feature>
<feature type="transmembrane region" description="Helical" evidence="9">
    <location>
        <begin position="74"/>
        <end position="96"/>
    </location>
</feature>
<keyword evidence="3" id="KW-1003">Cell membrane</keyword>
<feature type="transmembrane region" description="Helical" evidence="9">
    <location>
        <begin position="285"/>
        <end position="307"/>
    </location>
</feature>
<dbReference type="PANTHER" id="PTHR33362:SF7">
    <property type="entry name" value="SLL1103 PROTEIN"/>
    <property type="match status" value="1"/>
</dbReference>
<evidence type="ECO:0000256" key="4">
    <source>
        <dbReference type="ARBA" id="ARBA00022519"/>
    </source>
</evidence>
<feature type="transmembrane region" description="Helical" evidence="9">
    <location>
        <begin position="240"/>
        <end position="273"/>
    </location>
</feature>
<dbReference type="InterPro" id="IPR010656">
    <property type="entry name" value="DctM"/>
</dbReference>